<dbReference type="InterPro" id="IPR027417">
    <property type="entry name" value="P-loop_NTPase"/>
</dbReference>
<dbReference type="PANTHER" id="PTHR24070">
    <property type="entry name" value="RAS, DI-RAS, AND RHEB FAMILY MEMBERS OF SMALL GTPASE SUPERFAMILY"/>
    <property type="match status" value="1"/>
</dbReference>
<evidence type="ECO:0000256" key="2">
    <source>
        <dbReference type="ARBA" id="ARBA00023134"/>
    </source>
</evidence>
<reference evidence="4" key="3">
    <citation type="submission" date="2018-08" db="EMBL/GenBank/DDBJ databases">
        <title>Leveraging single-cell genomics to expand the Fungal Tree of Life.</title>
        <authorList>
            <consortium name="DOE Joint Genome Institute"/>
            <person name="Ahrendt S.R."/>
            <person name="Quandt C.A."/>
            <person name="Ciobanu D."/>
            <person name="Clum A."/>
            <person name="Salamov A."/>
            <person name="Andreopoulos B."/>
            <person name="Cheng J.-F."/>
            <person name="Woyke T."/>
            <person name="Pelin A."/>
            <person name="Henrissat B."/>
            <person name="Reynolds N."/>
            <person name="Benny G.L."/>
            <person name="Smith M.E."/>
            <person name="James T.Y."/>
            <person name="Grigoriev I.V."/>
        </authorList>
    </citation>
    <scope>NUCLEOTIDE SEQUENCE</scope>
    <source>
        <strain evidence="4">CSF55</strain>
    </source>
</reference>
<dbReference type="EMBL" id="KE561401">
    <property type="protein sequence ID" value="EPZ30755.1"/>
    <property type="molecule type" value="Genomic_DNA"/>
</dbReference>
<keyword evidence="2" id="KW-0342">GTP-binding</keyword>
<dbReference type="SMART" id="SM00173">
    <property type="entry name" value="RAS"/>
    <property type="match status" value="1"/>
</dbReference>
<dbReference type="GO" id="GO:0003924">
    <property type="term" value="F:GTPase activity"/>
    <property type="evidence" value="ECO:0007669"/>
    <property type="project" value="InterPro"/>
</dbReference>
<dbReference type="PRINTS" id="PR00449">
    <property type="entry name" value="RASTRNSFRMNG"/>
</dbReference>
<dbReference type="GO" id="GO:0005525">
    <property type="term" value="F:GTP binding"/>
    <property type="evidence" value="ECO:0007669"/>
    <property type="project" value="UniProtKB-KW"/>
</dbReference>
<keyword evidence="5" id="KW-1185">Reference proteome</keyword>
<evidence type="ECO:0000313" key="4">
    <source>
        <dbReference type="EMBL" id="RKP18618.1"/>
    </source>
</evidence>
<dbReference type="AlphaFoldDB" id="A0A075APT6"/>
<dbReference type="STRING" id="988480.A0A075APT6"/>
<dbReference type="SMART" id="SM00174">
    <property type="entry name" value="RHO"/>
    <property type="match status" value="1"/>
</dbReference>
<evidence type="ECO:0000313" key="6">
    <source>
        <dbReference type="Proteomes" id="UP000281549"/>
    </source>
</evidence>
<dbReference type="FunFam" id="3.40.50.300:FF:001423">
    <property type="entry name" value="Ras family GTPase"/>
    <property type="match status" value="1"/>
</dbReference>
<evidence type="ECO:0000313" key="5">
    <source>
        <dbReference type="Proteomes" id="UP000030755"/>
    </source>
</evidence>
<name>A0A075APT6_ROZAC</name>
<dbReference type="OMA" id="MWGCPFV"/>
<dbReference type="PROSITE" id="PS51421">
    <property type="entry name" value="RAS"/>
    <property type="match status" value="1"/>
</dbReference>
<gene>
    <name evidence="3" type="ORF">O9G_005769</name>
    <name evidence="4" type="ORF">ROZALSC1DRAFT_29717</name>
</gene>
<dbReference type="InterPro" id="IPR005225">
    <property type="entry name" value="Small_GTP-bd"/>
</dbReference>
<evidence type="ECO:0000256" key="1">
    <source>
        <dbReference type="ARBA" id="ARBA00022741"/>
    </source>
</evidence>
<dbReference type="Gene3D" id="3.40.50.300">
    <property type="entry name" value="P-loop containing nucleotide triphosphate hydrolases"/>
    <property type="match status" value="1"/>
</dbReference>
<dbReference type="GO" id="GO:0007165">
    <property type="term" value="P:signal transduction"/>
    <property type="evidence" value="ECO:0007669"/>
    <property type="project" value="InterPro"/>
</dbReference>
<dbReference type="Pfam" id="PF00071">
    <property type="entry name" value="Ras"/>
    <property type="match status" value="1"/>
</dbReference>
<dbReference type="GO" id="GO:0016020">
    <property type="term" value="C:membrane"/>
    <property type="evidence" value="ECO:0007669"/>
    <property type="project" value="InterPro"/>
</dbReference>
<dbReference type="SUPFAM" id="SSF52540">
    <property type="entry name" value="P-loop containing nucleoside triphosphate hydrolases"/>
    <property type="match status" value="1"/>
</dbReference>
<evidence type="ECO:0000313" key="3">
    <source>
        <dbReference type="EMBL" id="EPZ30755.1"/>
    </source>
</evidence>
<dbReference type="EMBL" id="ML005412">
    <property type="protein sequence ID" value="RKP18618.1"/>
    <property type="molecule type" value="Genomic_DNA"/>
</dbReference>
<dbReference type="CDD" id="cd00876">
    <property type="entry name" value="Ras"/>
    <property type="match status" value="1"/>
</dbReference>
<dbReference type="Proteomes" id="UP000030755">
    <property type="component" value="Unassembled WGS sequence"/>
</dbReference>
<dbReference type="OrthoDB" id="5976022at2759"/>
<dbReference type="InterPro" id="IPR001806">
    <property type="entry name" value="Small_GTPase"/>
</dbReference>
<dbReference type="SMART" id="SM00176">
    <property type="entry name" value="RAN"/>
    <property type="match status" value="1"/>
</dbReference>
<keyword evidence="1" id="KW-0547">Nucleotide-binding</keyword>
<sequence>MTYRVVVFGEGGVGKTAVTIRFCMENFVDVYDPTIEDSYRKAVSVDDQECVLEIIDTAGQEDYSALREQWIKDGHAFLVVFSVQELSTFMNVNKFCQHIERIKKPGECPIIIVGNKADIPERQREVKYEAALSYAKSKGFEYIEVSAKNNVNIQRTFHQIIRELRRKQSKNEKHSGKFCC</sequence>
<dbReference type="NCBIfam" id="TIGR00231">
    <property type="entry name" value="small_GTP"/>
    <property type="match status" value="1"/>
</dbReference>
<organism evidence="3 5">
    <name type="scientific">Rozella allomycis (strain CSF55)</name>
    <dbReference type="NCBI Taxonomy" id="988480"/>
    <lineage>
        <taxon>Eukaryota</taxon>
        <taxon>Fungi</taxon>
        <taxon>Fungi incertae sedis</taxon>
        <taxon>Cryptomycota</taxon>
        <taxon>Cryptomycota incertae sedis</taxon>
        <taxon>Rozella</taxon>
    </lineage>
</organism>
<dbReference type="PROSITE" id="PS51420">
    <property type="entry name" value="RHO"/>
    <property type="match status" value="1"/>
</dbReference>
<reference evidence="3 5" key="1">
    <citation type="journal article" date="2013" name="Curr. Biol.">
        <title>Shared signatures of parasitism and phylogenomics unite Cryptomycota and microsporidia.</title>
        <authorList>
            <person name="James T.Y."/>
            <person name="Pelin A."/>
            <person name="Bonen L."/>
            <person name="Ahrendt S."/>
            <person name="Sain D."/>
            <person name="Corradi N."/>
            <person name="Stajich J.E."/>
        </authorList>
    </citation>
    <scope>NUCLEOTIDE SEQUENCE [LARGE SCALE GENOMIC DNA]</scope>
    <source>
        <strain evidence="3 5">CSF55</strain>
        <strain evidence="3 5">CSF55</strain>
    </source>
</reference>
<dbReference type="InterPro" id="IPR020849">
    <property type="entry name" value="Small_GTPase_Ras-type"/>
</dbReference>
<dbReference type="SMART" id="SM00175">
    <property type="entry name" value="RAB"/>
    <property type="match status" value="1"/>
</dbReference>
<dbReference type="PROSITE" id="PS51419">
    <property type="entry name" value="RAB"/>
    <property type="match status" value="1"/>
</dbReference>
<proteinExistence type="predicted"/>
<accession>A0A075APT6</accession>
<dbReference type="Proteomes" id="UP000281549">
    <property type="component" value="Unassembled WGS sequence"/>
</dbReference>
<dbReference type="HOGENOM" id="CLU_041217_9_8_1"/>
<protein>
    <submittedName>
        <fullName evidence="4">LET-60 RAS, long isoform</fullName>
    </submittedName>
    <submittedName>
        <fullName evidence="3">Small GTPase superfamily domain-containing protein</fullName>
    </submittedName>
</protein>
<reference evidence="6" key="2">
    <citation type="journal article" date="2018" name="Nat. Microbiol.">
        <title>Leveraging single-cell genomics to expand the fungal tree of life.</title>
        <authorList>
            <person name="Ahrendt S.R."/>
            <person name="Quandt C.A."/>
            <person name="Ciobanu D."/>
            <person name="Clum A."/>
            <person name="Salamov A."/>
            <person name="Andreopoulos B."/>
            <person name="Cheng J.F."/>
            <person name="Woyke T."/>
            <person name="Pelin A."/>
            <person name="Henrissat B."/>
            <person name="Reynolds N.K."/>
            <person name="Benny G.L."/>
            <person name="Smith M.E."/>
            <person name="James T.Y."/>
            <person name="Grigoriev I.V."/>
        </authorList>
    </citation>
    <scope>NUCLEOTIDE SEQUENCE [LARGE SCALE GENOMIC DNA]</scope>
    <source>
        <strain evidence="6">CSF55</strain>
    </source>
</reference>